<evidence type="ECO:0000313" key="3">
    <source>
        <dbReference type="Proteomes" id="UP000237662"/>
    </source>
</evidence>
<proteinExistence type="predicted"/>
<feature type="chain" id="PRO_5015602727" description="Outer membrane scaffolding protein for murein synthesis (MipA/OmpV family)" evidence="1">
    <location>
        <begin position="20"/>
        <end position="253"/>
    </location>
</feature>
<dbReference type="RefSeq" id="WP_104419140.1">
    <property type="nucleotide sequence ID" value="NZ_PTJC01000005.1"/>
</dbReference>
<evidence type="ECO:0008006" key="4">
    <source>
        <dbReference type="Google" id="ProtNLM"/>
    </source>
</evidence>
<reference evidence="2 3" key="1">
    <citation type="submission" date="2018-02" db="EMBL/GenBank/DDBJ databases">
        <title>Genomic Encyclopedia of Archaeal and Bacterial Type Strains, Phase II (KMG-II): from individual species to whole genera.</title>
        <authorList>
            <person name="Goeker M."/>
        </authorList>
    </citation>
    <scope>NUCLEOTIDE SEQUENCE [LARGE SCALE GENOMIC DNA]</scope>
    <source>
        <strain evidence="2 3">DSM 29526</strain>
    </source>
</reference>
<accession>A0A2S6IAU9</accession>
<protein>
    <recommendedName>
        <fullName evidence="4">Outer membrane scaffolding protein for murein synthesis (MipA/OmpV family)</fullName>
    </recommendedName>
</protein>
<evidence type="ECO:0000313" key="2">
    <source>
        <dbReference type="EMBL" id="PPK88602.1"/>
    </source>
</evidence>
<gene>
    <name evidence="2" type="ORF">CLV84_1571</name>
</gene>
<organism evidence="2 3">
    <name type="scientific">Neolewinella xylanilytica</name>
    <dbReference type="NCBI Taxonomy" id="1514080"/>
    <lineage>
        <taxon>Bacteria</taxon>
        <taxon>Pseudomonadati</taxon>
        <taxon>Bacteroidota</taxon>
        <taxon>Saprospiria</taxon>
        <taxon>Saprospirales</taxon>
        <taxon>Lewinellaceae</taxon>
        <taxon>Neolewinella</taxon>
    </lineage>
</organism>
<dbReference type="AlphaFoldDB" id="A0A2S6IAU9"/>
<dbReference type="Proteomes" id="UP000237662">
    <property type="component" value="Unassembled WGS sequence"/>
</dbReference>
<evidence type="ECO:0000256" key="1">
    <source>
        <dbReference type="SAM" id="SignalP"/>
    </source>
</evidence>
<name>A0A2S6IAU9_9BACT</name>
<keyword evidence="1" id="KW-0732">Signal</keyword>
<keyword evidence="3" id="KW-1185">Reference proteome</keyword>
<feature type="signal peptide" evidence="1">
    <location>
        <begin position="1"/>
        <end position="19"/>
    </location>
</feature>
<dbReference type="SUPFAM" id="SSF56935">
    <property type="entry name" value="Porins"/>
    <property type="match status" value="1"/>
</dbReference>
<dbReference type="EMBL" id="PTJC01000005">
    <property type="protein sequence ID" value="PPK88602.1"/>
    <property type="molecule type" value="Genomic_DNA"/>
</dbReference>
<comment type="caution">
    <text evidence="2">The sequence shown here is derived from an EMBL/GenBank/DDBJ whole genome shotgun (WGS) entry which is preliminary data.</text>
</comment>
<sequence>MNSYWLPWLLLLAPAPFVAQITLEPSTSAGTAWFKEEVGDNRGAKFSYGLGLHYAFNDTDRRSLGVEFAREDYGGFHIPRSFSQIVPAPDATGELRAVSMQTSYQTLGAYRLSLVYREALSRTLSRFTVGLASTLVRLKTDGGVINNVVQQSLDGEIVPYSYWLRESVKLEEGVLRRILRTEAPMKEDNQLHRYRYQYSVIAYYALSADLKVFVSFDSTIGALGKRYGRGGNQLMLGEVRSWNLGFSGSIFQW</sequence>